<keyword evidence="3 6" id="KW-0285">Flavoprotein</keyword>
<dbReference type="FunFam" id="1.10.540.10:FF:000002">
    <property type="entry name" value="Acyl-CoA dehydrogenase FadE19"/>
    <property type="match status" value="1"/>
</dbReference>
<dbReference type="PANTHER" id="PTHR43884">
    <property type="entry name" value="ACYL-COA DEHYDROGENASE"/>
    <property type="match status" value="1"/>
</dbReference>
<dbReference type="InterPro" id="IPR037069">
    <property type="entry name" value="AcylCoA_DH/ox_N_sf"/>
</dbReference>
<sequence length="381" mass="41992">MEFNYTPQQLMFREVVRDFAKREVEPIAAEIDENSRFPWETVKKMAKMGLFGITVSREFGGAGCDYITYMIAVEEISKVCASTCGIIAAVNSLACWPIDYYGTEEQKKKYLIPMSHGEKLGAFGLTEPEAGSDAFAQRTIAEDKGDHYLLNGNKIFISGGDVADTHIIFAKLVTRRGKRGRMCAFIVEKAFDGFSVGVKEKKMGIRASGTAELVMQDVKVPKENLLGRVGQGFEIAMATLDGGRIGIAAQALGIAQGSLDVAIKYSKERKQFGHAIARLQAIQWMIADIATDVEAARLLTYKAAYLKNEGKPFGTEAAMAKLYASEACERAATKALQIHGGYGYMKDYPVERYFRDSKITQIYEGTSEIQRLVIATNILKG</sequence>
<comment type="cofactor">
    <cofactor evidence="1 6">
        <name>FAD</name>
        <dbReference type="ChEBI" id="CHEBI:57692"/>
    </cofactor>
</comment>
<feature type="domain" description="Acyl-CoA oxidase/dehydrogenase middle" evidence="8">
    <location>
        <begin position="122"/>
        <end position="218"/>
    </location>
</feature>
<evidence type="ECO:0000256" key="2">
    <source>
        <dbReference type="ARBA" id="ARBA00009347"/>
    </source>
</evidence>
<dbReference type="CDD" id="cd01158">
    <property type="entry name" value="SCAD_SBCAD"/>
    <property type="match status" value="1"/>
</dbReference>
<name>A0A2N5ZGT8_MUIH1</name>
<feature type="domain" description="Acyl-CoA dehydrogenase/oxidase C-terminal" evidence="7">
    <location>
        <begin position="230"/>
        <end position="378"/>
    </location>
</feature>
<evidence type="ECO:0000256" key="4">
    <source>
        <dbReference type="ARBA" id="ARBA00022827"/>
    </source>
</evidence>
<dbReference type="InterPro" id="IPR046373">
    <property type="entry name" value="Acyl-CoA_Oxase/DH_mid-dom_sf"/>
</dbReference>
<dbReference type="PIRSF" id="PIRSF016578">
    <property type="entry name" value="HsaA"/>
    <property type="match status" value="1"/>
</dbReference>
<dbReference type="PROSITE" id="PS00072">
    <property type="entry name" value="ACYL_COA_DH_1"/>
    <property type="match status" value="1"/>
</dbReference>
<evidence type="ECO:0000313" key="10">
    <source>
        <dbReference type="EMBL" id="PLX17833.1"/>
    </source>
</evidence>
<proteinExistence type="inferred from homology"/>
<dbReference type="FunFam" id="1.20.140.10:FF:000004">
    <property type="entry name" value="Acyl-CoA dehydrogenase FadE25"/>
    <property type="match status" value="1"/>
</dbReference>
<protein>
    <submittedName>
        <fullName evidence="10">Acyl-CoA dehydrogenase</fullName>
    </submittedName>
</protein>
<organism evidence="10 11">
    <name type="scientific">Muiribacterium halophilum</name>
    <dbReference type="NCBI Taxonomy" id="2053465"/>
    <lineage>
        <taxon>Bacteria</taxon>
        <taxon>Candidatus Muiribacteriota</taxon>
        <taxon>Candidatus Muiribacteriia</taxon>
        <taxon>Candidatus Muiribacteriales</taxon>
        <taxon>Candidatus Muiribacteriaceae</taxon>
        <taxon>Candidatus Muiribacterium</taxon>
    </lineage>
</organism>
<evidence type="ECO:0000256" key="1">
    <source>
        <dbReference type="ARBA" id="ARBA00001974"/>
    </source>
</evidence>
<dbReference type="InterPro" id="IPR006089">
    <property type="entry name" value="Acyl-CoA_DH_CS"/>
</dbReference>
<dbReference type="GO" id="GO:0003995">
    <property type="term" value="F:acyl-CoA dehydrogenase activity"/>
    <property type="evidence" value="ECO:0007669"/>
    <property type="project" value="InterPro"/>
</dbReference>
<dbReference type="Pfam" id="PF02770">
    <property type="entry name" value="Acyl-CoA_dh_M"/>
    <property type="match status" value="1"/>
</dbReference>
<dbReference type="GO" id="GO:0050660">
    <property type="term" value="F:flavin adenine dinucleotide binding"/>
    <property type="evidence" value="ECO:0007669"/>
    <property type="project" value="InterPro"/>
</dbReference>
<dbReference type="Pfam" id="PF02771">
    <property type="entry name" value="Acyl-CoA_dh_N"/>
    <property type="match status" value="1"/>
</dbReference>
<dbReference type="InterPro" id="IPR036250">
    <property type="entry name" value="AcylCo_DH-like_C"/>
</dbReference>
<keyword evidence="5 6" id="KW-0560">Oxidoreductase</keyword>
<evidence type="ECO:0000259" key="9">
    <source>
        <dbReference type="Pfam" id="PF02771"/>
    </source>
</evidence>
<dbReference type="Gene3D" id="1.20.140.10">
    <property type="entry name" value="Butyryl-CoA Dehydrogenase, subunit A, domain 3"/>
    <property type="match status" value="1"/>
</dbReference>
<comment type="similarity">
    <text evidence="2 6">Belongs to the acyl-CoA dehydrogenase family.</text>
</comment>
<dbReference type="Gene3D" id="2.40.110.10">
    <property type="entry name" value="Butyryl-CoA Dehydrogenase, subunit A, domain 2"/>
    <property type="match status" value="1"/>
</dbReference>
<gene>
    <name evidence="10" type="ORF">C0601_06210</name>
</gene>
<dbReference type="FunFam" id="2.40.110.10:FF:000001">
    <property type="entry name" value="Acyl-CoA dehydrogenase, mitochondrial"/>
    <property type="match status" value="1"/>
</dbReference>
<dbReference type="SUPFAM" id="SSF47203">
    <property type="entry name" value="Acyl-CoA dehydrogenase C-terminal domain-like"/>
    <property type="match status" value="1"/>
</dbReference>
<dbReference type="AlphaFoldDB" id="A0A2N5ZGT8"/>
<evidence type="ECO:0000313" key="11">
    <source>
        <dbReference type="Proteomes" id="UP000234857"/>
    </source>
</evidence>
<reference evidence="10 11" key="1">
    <citation type="submission" date="2017-11" db="EMBL/GenBank/DDBJ databases">
        <title>Genome-resolved metagenomics identifies genetic mobility, metabolic interactions, and unexpected diversity in perchlorate-reducing communities.</title>
        <authorList>
            <person name="Barnum T.P."/>
            <person name="Figueroa I.A."/>
            <person name="Carlstrom C.I."/>
            <person name="Lucas L.N."/>
            <person name="Engelbrektson A.L."/>
            <person name="Coates J.D."/>
        </authorList>
    </citation>
    <scope>NUCLEOTIDE SEQUENCE [LARGE SCALE GENOMIC DNA]</scope>
    <source>
        <strain evidence="10">BM706</strain>
    </source>
</reference>
<dbReference type="InterPro" id="IPR009100">
    <property type="entry name" value="AcylCoA_DH/oxidase_NM_dom_sf"/>
</dbReference>
<dbReference type="Pfam" id="PF00441">
    <property type="entry name" value="Acyl-CoA_dh_1"/>
    <property type="match status" value="1"/>
</dbReference>
<dbReference type="Proteomes" id="UP000234857">
    <property type="component" value="Unassembled WGS sequence"/>
</dbReference>
<dbReference type="Gene3D" id="1.10.540.10">
    <property type="entry name" value="Acyl-CoA dehydrogenase/oxidase, N-terminal domain"/>
    <property type="match status" value="1"/>
</dbReference>
<dbReference type="SUPFAM" id="SSF56645">
    <property type="entry name" value="Acyl-CoA dehydrogenase NM domain-like"/>
    <property type="match status" value="1"/>
</dbReference>
<evidence type="ECO:0000259" key="8">
    <source>
        <dbReference type="Pfam" id="PF02770"/>
    </source>
</evidence>
<accession>A0A2N5ZGT8</accession>
<keyword evidence="4 6" id="KW-0274">FAD</keyword>
<feature type="domain" description="Acyl-CoA dehydrogenase/oxidase N-terminal" evidence="9">
    <location>
        <begin position="6"/>
        <end position="118"/>
    </location>
</feature>
<dbReference type="EMBL" id="PKTG01000081">
    <property type="protein sequence ID" value="PLX17833.1"/>
    <property type="molecule type" value="Genomic_DNA"/>
</dbReference>
<dbReference type="PROSITE" id="PS00073">
    <property type="entry name" value="ACYL_COA_DH_2"/>
    <property type="match status" value="1"/>
</dbReference>
<evidence type="ECO:0000259" key="7">
    <source>
        <dbReference type="Pfam" id="PF00441"/>
    </source>
</evidence>
<evidence type="ECO:0000256" key="6">
    <source>
        <dbReference type="RuleBase" id="RU362125"/>
    </source>
</evidence>
<comment type="caution">
    <text evidence="10">The sequence shown here is derived from an EMBL/GenBank/DDBJ whole genome shotgun (WGS) entry which is preliminary data.</text>
</comment>
<dbReference type="PANTHER" id="PTHR43884:SF12">
    <property type="entry name" value="ISOVALERYL-COA DEHYDROGENASE, MITOCHONDRIAL-RELATED"/>
    <property type="match status" value="1"/>
</dbReference>
<dbReference type="InterPro" id="IPR009075">
    <property type="entry name" value="AcylCo_DH/oxidase_C"/>
</dbReference>
<dbReference type="InterPro" id="IPR013786">
    <property type="entry name" value="AcylCoA_DH/ox_N"/>
</dbReference>
<dbReference type="InterPro" id="IPR006091">
    <property type="entry name" value="Acyl-CoA_Oxase/DH_mid-dom"/>
</dbReference>
<evidence type="ECO:0000256" key="5">
    <source>
        <dbReference type="ARBA" id="ARBA00023002"/>
    </source>
</evidence>
<evidence type="ECO:0000256" key="3">
    <source>
        <dbReference type="ARBA" id="ARBA00022630"/>
    </source>
</evidence>